<dbReference type="KEGG" id="dez:DKM44_07425"/>
<proteinExistence type="predicted"/>
<evidence type="ECO:0000313" key="3">
    <source>
        <dbReference type="Proteomes" id="UP000245368"/>
    </source>
</evidence>
<gene>
    <name evidence="2" type="ORF">DKM44_07425</name>
</gene>
<protein>
    <submittedName>
        <fullName evidence="2">Copper chaperone PCu(A)C</fullName>
    </submittedName>
</protein>
<dbReference type="SUPFAM" id="SSF110087">
    <property type="entry name" value="DR1885-like metal-binding protein"/>
    <property type="match status" value="1"/>
</dbReference>
<name>A0A2Z3JN37_9DEIO</name>
<dbReference type="Gene3D" id="2.60.40.1890">
    <property type="entry name" value="PCu(A)C copper chaperone"/>
    <property type="match status" value="1"/>
</dbReference>
<dbReference type="RefSeq" id="WP_109826597.1">
    <property type="nucleotide sequence ID" value="NZ_CP029494.1"/>
</dbReference>
<dbReference type="InterPro" id="IPR058248">
    <property type="entry name" value="Lxx211020-like"/>
</dbReference>
<dbReference type="AlphaFoldDB" id="A0A2Z3JN37"/>
<feature type="signal peptide" evidence="1">
    <location>
        <begin position="1"/>
        <end position="19"/>
    </location>
</feature>
<sequence>MKFLLSLLALLSVQASVTAASEAPATQMKMPMPAAAPATKRQMHAKLSGAFVAAVPPVAQETAAYFTLNNTGPLTLTLTGVSVSRAVAGSSMLMTFKRDQAGRLGMQMAASFIIKPGQNLTLSPSGAHVMLSALKRPLKIGELIDLKLSFSDGTALSVKAPVQRF</sequence>
<evidence type="ECO:0000313" key="2">
    <source>
        <dbReference type="EMBL" id="AWN23078.1"/>
    </source>
</evidence>
<reference evidence="2 3" key="1">
    <citation type="submission" date="2018-05" db="EMBL/GenBank/DDBJ databases">
        <title>Complete Genome Sequence of Deinococcus sp. strain 17bor-2.</title>
        <authorList>
            <person name="Srinivasan S."/>
        </authorList>
    </citation>
    <scope>NUCLEOTIDE SEQUENCE [LARGE SCALE GENOMIC DNA]</scope>
    <source>
        <strain evidence="2 3">17bor-2</strain>
    </source>
</reference>
<dbReference type="InterPro" id="IPR007410">
    <property type="entry name" value="LpqE-like"/>
</dbReference>
<dbReference type="Pfam" id="PF04314">
    <property type="entry name" value="PCuAC"/>
    <property type="match status" value="1"/>
</dbReference>
<dbReference type="OrthoDB" id="68764at2"/>
<organism evidence="2 3">
    <name type="scientific">Deinococcus irradiatisoli</name>
    <dbReference type="NCBI Taxonomy" id="2202254"/>
    <lineage>
        <taxon>Bacteria</taxon>
        <taxon>Thermotogati</taxon>
        <taxon>Deinococcota</taxon>
        <taxon>Deinococci</taxon>
        <taxon>Deinococcales</taxon>
        <taxon>Deinococcaceae</taxon>
        <taxon>Deinococcus</taxon>
    </lineage>
</organism>
<evidence type="ECO:0000256" key="1">
    <source>
        <dbReference type="SAM" id="SignalP"/>
    </source>
</evidence>
<keyword evidence="3" id="KW-1185">Reference proteome</keyword>
<accession>A0A2Z3JN37</accession>
<dbReference type="InterPro" id="IPR036182">
    <property type="entry name" value="PCuAC_sf"/>
</dbReference>
<dbReference type="EMBL" id="CP029494">
    <property type="protein sequence ID" value="AWN23078.1"/>
    <property type="molecule type" value="Genomic_DNA"/>
</dbReference>
<dbReference type="PANTHER" id="PTHR36302:SF1">
    <property type="entry name" value="COPPER CHAPERONE PCU(A)C"/>
    <property type="match status" value="1"/>
</dbReference>
<feature type="chain" id="PRO_5016254662" evidence="1">
    <location>
        <begin position="20"/>
        <end position="165"/>
    </location>
</feature>
<dbReference type="PANTHER" id="PTHR36302">
    <property type="entry name" value="BLR7088 PROTEIN"/>
    <property type="match status" value="1"/>
</dbReference>
<dbReference type="Proteomes" id="UP000245368">
    <property type="component" value="Chromosome"/>
</dbReference>
<keyword evidence="1" id="KW-0732">Signal</keyword>